<gene>
    <name evidence="1" type="ORF">C8F04DRAFT_1230172</name>
</gene>
<organism evidence="1 2">
    <name type="scientific">Mycena alexandri</name>
    <dbReference type="NCBI Taxonomy" id="1745969"/>
    <lineage>
        <taxon>Eukaryota</taxon>
        <taxon>Fungi</taxon>
        <taxon>Dikarya</taxon>
        <taxon>Basidiomycota</taxon>
        <taxon>Agaricomycotina</taxon>
        <taxon>Agaricomycetes</taxon>
        <taxon>Agaricomycetidae</taxon>
        <taxon>Agaricales</taxon>
        <taxon>Marasmiineae</taxon>
        <taxon>Mycenaceae</taxon>
        <taxon>Mycena</taxon>
    </lineage>
</organism>
<dbReference type="Proteomes" id="UP001218188">
    <property type="component" value="Unassembled WGS sequence"/>
</dbReference>
<proteinExistence type="predicted"/>
<dbReference type="AlphaFoldDB" id="A0AAD6TD31"/>
<name>A0AAD6TD31_9AGAR</name>
<evidence type="ECO:0008006" key="3">
    <source>
        <dbReference type="Google" id="ProtNLM"/>
    </source>
</evidence>
<reference evidence="1" key="1">
    <citation type="submission" date="2023-03" db="EMBL/GenBank/DDBJ databases">
        <title>Massive genome expansion in bonnet fungi (Mycena s.s.) driven by repeated elements and novel gene families across ecological guilds.</title>
        <authorList>
            <consortium name="Lawrence Berkeley National Laboratory"/>
            <person name="Harder C.B."/>
            <person name="Miyauchi S."/>
            <person name="Viragh M."/>
            <person name="Kuo A."/>
            <person name="Thoen E."/>
            <person name="Andreopoulos B."/>
            <person name="Lu D."/>
            <person name="Skrede I."/>
            <person name="Drula E."/>
            <person name="Henrissat B."/>
            <person name="Morin E."/>
            <person name="Kohler A."/>
            <person name="Barry K."/>
            <person name="LaButti K."/>
            <person name="Morin E."/>
            <person name="Salamov A."/>
            <person name="Lipzen A."/>
            <person name="Mereny Z."/>
            <person name="Hegedus B."/>
            <person name="Baldrian P."/>
            <person name="Stursova M."/>
            <person name="Weitz H."/>
            <person name="Taylor A."/>
            <person name="Grigoriev I.V."/>
            <person name="Nagy L.G."/>
            <person name="Martin F."/>
            <person name="Kauserud H."/>
        </authorList>
    </citation>
    <scope>NUCLEOTIDE SEQUENCE</scope>
    <source>
        <strain evidence="1">CBHHK200</strain>
    </source>
</reference>
<keyword evidence="2" id="KW-1185">Reference proteome</keyword>
<dbReference type="EMBL" id="JARJCM010000014">
    <property type="protein sequence ID" value="KAJ7042093.1"/>
    <property type="molecule type" value="Genomic_DNA"/>
</dbReference>
<protein>
    <recommendedName>
        <fullName evidence="3">F-box domain-containing protein</fullName>
    </recommendedName>
</protein>
<accession>A0AAD6TD31</accession>
<feature type="non-terminal residue" evidence="1">
    <location>
        <position position="69"/>
    </location>
</feature>
<evidence type="ECO:0000313" key="2">
    <source>
        <dbReference type="Proteomes" id="UP001218188"/>
    </source>
</evidence>
<evidence type="ECO:0000313" key="1">
    <source>
        <dbReference type="EMBL" id="KAJ7042093.1"/>
    </source>
</evidence>
<sequence>MAKQPSLSSHAGRCLISTLPFELMPEIFVLTLPALDTSPDPSEAPLLLASVCRVWREISSRYSFTVGRV</sequence>
<comment type="caution">
    <text evidence="1">The sequence shown here is derived from an EMBL/GenBank/DDBJ whole genome shotgun (WGS) entry which is preliminary data.</text>
</comment>